<dbReference type="EMBL" id="NBTZ01000084">
    <property type="protein sequence ID" value="OTP72782.1"/>
    <property type="molecule type" value="Genomic_DNA"/>
</dbReference>
<evidence type="ECO:0000313" key="5">
    <source>
        <dbReference type="Proteomes" id="UP000195221"/>
    </source>
</evidence>
<dbReference type="InterPro" id="IPR003115">
    <property type="entry name" value="ParB_N"/>
</dbReference>
<dbReference type="SUPFAM" id="SSF109709">
    <property type="entry name" value="KorB DNA-binding domain-like"/>
    <property type="match status" value="1"/>
</dbReference>
<dbReference type="InterPro" id="IPR011111">
    <property type="entry name" value="Plasmid_RepB"/>
</dbReference>
<dbReference type="AlphaFoldDB" id="A0A242MP64"/>
<proteinExistence type="predicted"/>
<organism evidence="4 5">
    <name type="scientific">Caballeronia sordidicola</name>
    <name type="common">Burkholderia sordidicola</name>
    <dbReference type="NCBI Taxonomy" id="196367"/>
    <lineage>
        <taxon>Bacteria</taxon>
        <taxon>Pseudomonadati</taxon>
        <taxon>Pseudomonadota</taxon>
        <taxon>Betaproteobacteria</taxon>
        <taxon>Burkholderiales</taxon>
        <taxon>Burkholderiaceae</taxon>
        <taxon>Caballeronia</taxon>
    </lineage>
</organism>
<feature type="domain" description="RepB plasmid partition" evidence="3">
    <location>
        <begin position="110"/>
        <end position="291"/>
    </location>
</feature>
<dbReference type="Proteomes" id="UP000195221">
    <property type="component" value="Unassembled WGS sequence"/>
</dbReference>
<dbReference type="SUPFAM" id="SSF110849">
    <property type="entry name" value="ParB/Sulfiredoxin"/>
    <property type="match status" value="1"/>
</dbReference>
<feature type="coiled-coil region" evidence="1">
    <location>
        <begin position="225"/>
        <end position="252"/>
    </location>
</feature>
<dbReference type="GO" id="GO:0005694">
    <property type="term" value="C:chromosome"/>
    <property type="evidence" value="ECO:0007669"/>
    <property type="project" value="TreeGrafter"/>
</dbReference>
<dbReference type="Pfam" id="PF07506">
    <property type="entry name" value="RepB"/>
    <property type="match status" value="1"/>
</dbReference>
<evidence type="ECO:0000259" key="3">
    <source>
        <dbReference type="Pfam" id="PF07506"/>
    </source>
</evidence>
<evidence type="ECO:0000256" key="1">
    <source>
        <dbReference type="SAM" id="Coils"/>
    </source>
</evidence>
<dbReference type="InterPro" id="IPR050336">
    <property type="entry name" value="Chromosome_partition/occlusion"/>
</dbReference>
<comment type="caution">
    <text evidence="4">The sequence shown here is derived from an EMBL/GenBank/DDBJ whole genome shotgun (WGS) entry which is preliminary data.</text>
</comment>
<dbReference type="PANTHER" id="PTHR33375:SF1">
    <property type="entry name" value="CHROMOSOME-PARTITIONING PROTEIN PARB-RELATED"/>
    <property type="match status" value="1"/>
</dbReference>
<reference evidence="4 5" key="1">
    <citation type="submission" date="2017-03" db="EMBL/GenBank/DDBJ databases">
        <title>Genome analysis of strain PAMC 26577.</title>
        <authorList>
            <person name="Oh H.-M."/>
            <person name="Yang J.-A."/>
        </authorList>
    </citation>
    <scope>NUCLEOTIDE SEQUENCE [LARGE SCALE GENOMIC DNA]</scope>
    <source>
        <strain evidence="4 5">PAMC 26577</strain>
    </source>
</reference>
<evidence type="ECO:0000313" key="4">
    <source>
        <dbReference type="EMBL" id="OTP72782.1"/>
    </source>
</evidence>
<feature type="domain" description="ParB-like N-terminal" evidence="2">
    <location>
        <begin position="21"/>
        <end position="101"/>
    </location>
</feature>
<accession>A0A242MP64</accession>
<dbReference type="PANTHER" id="PTHR33375">
    <property type="entry name" value="CHROMOSOME-PARTITIONING PROTEIN PARB-RELATED"/>
    <property type="match status" value="1"/>
</dbReference>
<gene>
    <name evidence="4" type="ORF">PAMC26577_19825</name>
</gene>
<dbReference type="Gene3D" id="1.10.10.2830">
    <property type="match status" value="1"/>
</dbReference>
<name>A0A242MP64_CABSO</name>
<keyword evidence="1" id="KW-0175">Coiled coil</keyword>
<evidence type="ECO:0000259" key="2">
    <source>
        <dbReference type="Pfam" id="PF02195"/>
    </source>
</evidence>
<dbReference type="RefSeq" id="WP_062173660.1">
    <property type="nucleotide sequence ID" value="NZ_NBTZ01000084.1"/>
</dbReference>
<dbReference type="Gene3D" id="3.90.1530.30">
    <property type="match status" value="1"/>
</dbReference>
<sequence length="321" mass="34978">MNPYQNPTGVGVKTAFACSAVTLKLKSLRIAKPLPQQALVSRKFFQVLASIAAVGLVEPVVVTAAGEPSNLYRVLDGRLRLEALRRLDMEEALCLITTDDEAYTYNKHVSHLSQAQDARMIAKALAHGVSREHLATVLGIGPGTVRQKQMLLTGICREAQALLADKTCPGATFAALKAMRPTRQIEAAELMCGQGNFASSFAKAILAATPPELLELHRPGKRKVTNDLSAQLARLEKELAILQAQVSVTEEGYGIDHLHLSVATSYIASLMREEAVSSWLTRVYPEYSVHFQSVVNEVEVTNGPRKAVKLPFLRMHATDVV</sequence>
<dbReference type="InterPro" id="IPR036086">
    <property type="entry name" value="ParB/Sulfiredoxin_sf"/>
</dbReference>
<dbReference type="Pfam" id="PF02195">
    <property type="entry name" value="ParB_N"/>
    <property type="match status" value="1"/>
</dbReference>
<dbReference type="GO" id="GO:0007059">
    <property type="term" value="P:chromosome segregation"/>
    <property type="evidence" value="ECO:0007669"/>
    <property type="project" value="TreeGrafter"/>
</dbReference>
<protein>
    <submittedName>
        <fullName evidence="4">Uncharacterized protein</fullName>
    </submittedName>
</protein>